<sequence length="89" mass="9632">MSLTDAEARVLLALRVGADLLRHLRQTGRGPYYTLAGRRLSVVTVKGLEGRGFITLEGGPGQARATYALTERGEAALAGWEEKRPLDLP</sequence>
<evidence type="ECO:0000313" key="1">
    <source>
        <dbReference type="EMBL" id="MPY67043.1"/>
    </source>
</evidence>
<dbReference type="SUPFAM" id="SSF46785">
    <property type="entry name" value="Winged helix' DNA-binding domain"/>
    <property type="match status" value="1"/>
</dbReference>
<name>A0A7X1NWE6_9DEIO</name>
<comment type="caution">
    <text evidence="1">The sequence shown here is derived from an EMBL/GenBank/DDBJ whole genome shotgun (WGS) entry which is preliminary data.</text>
</comment>
<gene>
    <name evidence="1" type="ORF">F8S09_10130</name>
</gene>
<dbReference type="Proteomes" id="UP000484842">
    <property type="component" value="Unassembled WGS sequence"/>
</dbReference>
<dbReference type="RefSeq" id="WP_322618710.1">
    <property type="nucleotide sequence ID" value="NZ_WBSL01000004.1"/>
</dbReference>
<dbReference type="AlphaFoldDB" id="A0A7X1NWE6"/>
<evidence type="ECO:0008006" key="3">
    <source>
        <dbReference type="Google" id="ProtNLM"/>
    </source>
</evidence>
<evidence type="ECO:0000313" key="2">
    <source>
        <dbReference type="Proteomes" id="UP000484842"/>
    </source>
</evidence>
<dbReference type="InterPro" id="IPR036390">
    <property type="entry name" value="WH_DNA-bd_sf"/>
</dbReference>
<protein>
    <recommendedName>
        <fullName evidence="3">PadR family transcriptional regulator</fullName>
    </recommendedName>
</protein>
<organism evidence="1 2">
    <name type="scientific">Deinococcus terrestris</name>
    <dbReference type="NCBI Taxonomy" id="2651870"/>
    <lineage>
        <taxon>Bacteria</taxon>
        <taxon>Thermotogati</taxon>
        <taxon>Deinococcota</taxon>
        <taxon>Deinococci</taxon>
        <taxon>Deinococcales</taxon>
        <taxon>Deinococcaceae</taxon>
        <taxon>Deinococcus</taxon>
    </lineage>
</organism>
<dbReference type="EMBL" id="WBSL01000004">
    <property type="protein sequence ID" value="MPY67043.1"/>
    <property type="molecule type" value="Genomic_DNA"/>
</dbReference>
<keyword evidence="2" id="KW-1185">Reference proteome</keyword>
<accession>A0A7X1NWE6</accession>
<reference evidence="1 2" key="1">
    <citation type="submission" date="2019-10" db="EMBL/GenBank/DDBJ databases">
        <title>Deinococcus sp. isolated from soil.</title>
        <authorList>
            <person name="Li Y."/>
            <person name="Wang J."/>
        </authorList>
    </citation>
    <scope>NUCLEOTIDE SEQUENCE [LARGE SCALE GENOMIC DNA]</scope>
    <source>
        <strain evidence="1 2">SDU3-2</strain>
    </source>
</reference>
<proteinExistence type="predicted"/>